<gene>
    <name evidence="3" type="ORF">BDK92_4719</name>
</gene>
<dbReference type="GO" id="GO:0008999">
    <property type="term" value="F:protein-N-terminal-alanine acetyltransferase activity"/>
    <property type="evidence" value="ECO:0007669"/>
    <property type="project" value="TreeGrafter"/>
</dbReference>
<proteinExistence type="predicted"/>
<feature type="region of interest" description="Disordered" evidence="1">
    <location>
        <begin position="180"/>
        <end position="203"/>
    </location>
</feature>
<dbReference type="GO" id="GO:1990189">
    <property type="term" value="F:protein N-terminal-serine acetyltransferase activity"/>
    <property type="evidence" value="ECO:0007669"/>
    <property type="project" value="TreeGrafter"/>
</dbReference>
<dbReference type="InterPro" id="IPR000182">
    <property type="entry name" value="GNAT_dom"/>
</dbReference>
<dbReference type="EMBL" id="RBKT01000001">
    <property type="protein sequence ID" value="RKR90349.1"/>
    <property type="molecule type" value="Genomic_DNA"/>
</dbReference>
<evidence type="ECO:0000313" key="4">
    <source>
        <dbReference type="Proteomes" id="UP000277671"/>
    </source>
</evidence>
<dbReference type="PANTHER" id="PTHR43441:SF10">
    <property type="entry name" value="ACETYLTRANSFERASE"/>
    <property type="match status" value="1"/>
</dbReference>
<accession>A0A495JQL9</accession>
<sequence length="407" mass="43806">MMADVTPPEITEDGLLLRPWEPADADVVHRACQDPDIQRWTTVPSPYLPEHAKGFVTEMAPAAWANGTGAPFAVCDATTGEVLGSCGLVSINQTLRTGEVGYWTAPWARGRAVAVVATRAVARWAFRELGLRRLIWQAEVGNHASRLVALRAGFRIDGELRLAQPHPRGTADGWVGSLLPTDLPDPDEHGNGGVEPTGKGGPAAPGSLVALRAAVFGRTQPMLFANAADGEIRLRRPEERDLDAIVTACRDPETVRWTTVPDPYQRSDAEFYAHEYATGRWARGQGAVFVIADPDDNFAGTLELRLSAADPGVADVGYLVAPHARGRGYCSRGLAAVCAWAFPSLGLWRIEWRAHLGNDASRRAAEKAGFTMEGVARQGIPHRGARVDVWVGALLPSDDSAYREAGS</sequence>
<evidence type="ECO:0000313" key="3">
    <source>
        <dbReference type="EMBL" id="RKR90349.1"/>
    </source>
</evidence>
<dbReference type="PROSITE" id="PS51186">
    <property type="entry name" value="GNAT"/>
    <property type="match status" value="2"/>
</dbReference>
<dbReference type="PANTHER" id="PTHR43441">
    <property type="entry name" value="RIBOSOMAL-PROTEIN-SERINE ACETYLTRANSFERASE"/>
    <property type="match status" value="1"/>
</dbReference>
<evidence type="ECO:0000256" key="1">
    <source>
        <dbReference type="SAM" id="MobiDB-lite"/>
    </source>
</evidence>
<keyword evidence="3" id="KW-0808">Transferase</keyword>
<dbReference type="GO" id="GO:0005737">
    <property type="term" value="C:cytoplasm"/>
    <property type="evidence" value="ECO:0007669"/>
    <property type="project" value="TreeGrafter"/>
</dbReference>
<dbReference type="InterPro" id="IPR016181">
    <property type="entry name" value="Acyl_CoA_acyltransferase"/>
</dbReference>
<feature type="compositionally biased region" description="Gly residues" evidence="1">
    <location>
        <begin position="191"/>
        <end position="203"/>
    </location>
</feature>
<dbReference type="SUPFAM" id="SSF55729">
    <property type="entry name" value="Acyl-CoA N-acyltransferases (Nat)"/>
    <property type="match status" value="2"/>
</dbReference>
<dbReference type="Gene3D" id="3.40.630.30">
    <property type="match status" value="2"/>
</dbReference>
<feature type="domain" description="N-acetyltransferase" evidence="2">
    <location>
        <begin position="232"/>
        <end position="396"/>
    </location>
</feature>
<dbReference type="CDD" id="cd04301">
    <property type="entry name" value="NAT_SF"/>
    <property type="match status" value="1"/>
</dbReference>
<dbReference type="Pfam" id="PF13302">
    <property type="entry name" value="Acetyltransf_3"/>
    <property type="match status" value="2"/>
</dbReference>
<dbReference type="AlphaFoldDB" id="A0A495JQL9"/>
<name>A0A495JQL9_9ACTN</name>
<evidence type="ECO:0000259" key="2">
    <source>
        <dbReference type="PROSITE" id="PS51186"/>
    </source>
</evidence>
<organism evidence="3 4">
    <name type="scientific">Micromonospora pisi</name>
    <dbReference type="NCBI Taxonomy" id="589240"/>
    <lineage>
        <taxon>Bacteria</taxon>
        <taxon>Bacillati</taxon>
        <taxon>Actinomycetota</taxon>
        <taxon>Actinomycetes</taxon>
        <taxon>Micromonosporales</taxon>
        <taxon>Micromonosporaceae</taxon>
        <taxon>Micromonospora</taxon>
    </lineage>
</organism>
<dbReference type="Proteomes" id="UP000277671">
    <property type="component" value="Unassembled WGS sequence"/>
</dbReference>
<comment type="caution">
    <text evidence="3">The sequence shown here is derived from an EMBL/GenBank/DDBJ whole genome shotgun (WGS) entry which is preliminary data.</text>
</comment>
<protein>
    <submittedName>
        <fullName evidence="3">RimJ/RimL family protein N-acetyltransferase</fullName>
    </submittedName>
</protein>
<feature type="domain" description="N-acetyltransferase" evidence="2">
    <location>
        <begin position="27"/>
        <end position="180"/>
    </location>
</feature>
<reference evidence="3 4" key="1">
    <citation type="submission" date="2018-10" db="EMBL/GenBank/DDBJ databases">
        <title>Sequencing the genomes of 1000 actinobacteria strains.</title>
        <authorList>
            <person name="Klenk H.-P."/>
        </authorList>
    </citation>
    <scope>NUCLEOTIDE SEQUENCE [LARGE SCALE GENOMIC DNA]</scope>
    <source>
        <strain evidence="3 4">DSM 45175</strain>
    </source>
</reference>
<dbReference type="InterPro" id="IPR051908">
    <property type="entry name" value="Ribosomal_N-acetyltransferase"/>
</dbReference>
<keyword evidence="4" id="KW-1185">Reference proteome</keyword>